<dbReference type="Pfam" id="PF00990">
    <property type="entry name" value="GGDEF"/>
    <property type="match status" value="1"/>
</dbReference>
<dbReference type="InterPro" id="IPR052155">
    <property type="entry name" value="Biofilm_reg_signaling"/>
</dbReference>
<dbReference type="PROSITE" id="PS50887">
    <property type="entry name" value="GGDEF"/>
    <property type="match status" value="1"/>
</dbReference>
<dbReference type="CDD" id="cd01949">
    <property type="entry name" value="GGDEF"/>
    <property type="match status" value="1"/>
</dbReference>
<evidence type="ECO:0000313" key="3">
    <source>
        <dbReference type="Proteomes" id="UP000295361"/>
    </source>
</evidence>
<evidence type="ECO:0000259" key="1">
    <source>
        <dbReference type="PROSITE" id="PS50887"/>
    </source>
</evidence>
<accession>A0A4R6QPX9</accession>
<dbReference type="AlphaFoldDB" id="A0A4R6QPX9"/>
<keyword evidence="3" id="KW-1185">Reference proteome</keyword>
<dbReference type="InterPro" id="IPR029787">
    <property type="entry name" value="Nucleotide_cyclase"/>
</dbReference>
<dbReference type="Pfam" id="PF08448">
    <property type="entry name" value="PAS_4"/>
    <property type="match status" value="1"/>
</dbReference>
<comment type="caution">
    <text evidence="2">The sequence shown here is derived from an EMBL/GenBank/DDBJ whole genome shotgun (WGS) entry which is preliminary data.</text>
</comment>
<dbReference type="Gene3D" id="3.30.70.270">
    <property type="match status" value="1"/>
</dbReference>
<dbReference type="NCBIfam" id="TIGR00254">
    <property type="entry name" value="GGDEF"/>
    <property type="match status" value="1"/>
</dbReference>
<dbReference type="InterPro" id="IPR035965">
    <property type="entry name" value="PAS-like_dom_sf"/>
</dbReference>
<gene>
    <name evidence="2" type="ORF">DES47_102492</name>
</gene>
<feature type="domain" description="GGDEF" evidence="1">
    <location>
        <begin position="355"/>
        <end position="485"/>
    </location>
</feature>
<dbReference type="EMBL" id="SNXS01000002">
    <property type="protein sequence ID" value="TDP72747.1"/>
    <property type="molecule type" value="Genomic_DNA"/>
</dbReference>
<dbReference type="PANTHER" id="PTHR44757:SF2">
    <property type="entry name" value="BIOFILM ARCHITECTURE MAINTENANCE PROTEIN MBAA"/>
    <property type="match status" value="1"/>
</dbReference>
<dbReference type="Gene3D" id="3.30.450.20">
    <property type="entry name" value="PAS domain"/>
    <property type="match status" value="2"/>
</dbReference>
<dbReference type="PANTHER" id="PTHR44757">
    <property type="entry name" value="DIGUANYLATE CYCLASE DGCP"/>
    <property type="match status" value="1"/>
</dbReference>
<dbReference type="SMART" id="SM00267">
    <property type="entry name" value="GGDEF"/>
    <property type="match status" value="1"/>
</dbReference>
<reference evidence="2 3" key="1">
    <citation type="submission" date="2019-03" db="EMBL/GenBank/DDBJ databases">
        <title>Genomic Encyclopedia of Type Strains, Phase IV (KMG-IV): sequencing the most valuable type-strain genomes for metagenomic binning, comparative biology and taxonomic classification.</title>
        <authorList>
            <person name="Goeker M."/>
        </authorList>
    </citation>
    <scope>NUCLEOTIDE SEQUENCE [LARGE SCALE GENOMIC DNA]</scope>
    <source>
        <strain evidence="2 3">DSM 16998</strain>
    </source>
</reference>
<sequence>MSSPTLQTSELIEMFELAPVSLWLEDYSGVRGLFDQWRAAGVTDLRAHLRADLSRVLDCTTRIQVLKVNRRTLELYGAESLAQLVENIPRVFRDDMLEHHIEDMAQLWDGATRYASQTVNYKLGGERLDIALNATVLPGHEQDWGRVLVSIEDITARIQAQRAQALSEQYARGLFEHSPVSLWVEDFSAVKRLIDEVREAGVTDFRTFTDVHPEFVQRCMREIRVIDVNRQTLTMFGAPDRHTLLSRLHDVFRDDMERHFADELVDLWNGKLFQQRELVNHALNGDAVNVYMQFSVLPGHERDWDLVLVSLTDITARKKAEAYLEFLGKHDSLTKLRNRSFFADELNRLERRGPWPVAVLMLDLNGLKLANDGEGHAAGDALLRRAGEVLAKAVDKNICAARVGGDEFAVLLPATDARGGEQVMARIHELAELNNQFYGGSRLSFAMGMALCQGGERLEAAVHQADQQMYLSKKAFYEAASIDRRHG</sequence>
<dbReference type="SUPFAM" id="SSF55073">
    <property type="entry name" value="Nucleotide cyclase"/>
    <property type="match status" value="1"/>
</dbReference>
<proteinExistence type="predicted"/>
<dbReference type="InterPro" id="IPR013656">
    <property type="entry name" value="PAS_4"/>
</dbReference>
<protein>
    <submittedName>
        <fullName evidence="2">Diguanylate cyclase (GGDEF)-like protein</fullName>
    </submittedName>
</protein>
<organism evidence="2 3">
    <name type="scientific">Roseateles toxinivorans</name>
    <dbReference type="NCBI Taxonomy" id="270368"/>
    <lineage>
        <taxon>Bacteria</taxon>
        <taxon>Pseudomonadati</taxon>
        <taxon>Pseudomonadota</taxon>
        <taxon>Betaproteobacteria</taxon>
        <taxon>Burkholderiales</taxon>
        <taxon>Sphaerotilaceae</taxon>
        <taxon>Roseateles</taxon>
    </lineage>
</organism>
<evidence type="ECO:0000313" key="2">
    <source>
        <dbReference type="EMBL" id="TDP72747.1"/>
    </source>
</evidence>
<dbReference type="InParanoid" id="A0A4R6QPX9"/>
<dbReference type="SUPFAM" id="SSF55785">
    <property type="entry name" value="PYP-like sensor domain (PAS domain)"/>
    <property type="match status" value="2"/>
</dbReference>
<dbReference type="RefSeq" id="WP_425057416.1">
    <property type="nucleotide sequence ID" value="NZ_SNXS01000002.1"/>
</dbReference>
<name>A0A4R6QPX9_9BURK</name>
<dbReference type="InterPro" id="IPR000160">
    <property type="entry name" value="GGDEF_dom"/>
</dbReference>
<dbReference type="Proteomes" id="UP000295361">
    <property type="component" value="Unassembled WGS sequence"/>
</dbReference>
<dbReference type="InterPro" id="IPR043128">
    <property type="entry name" value="Rev_trsase/Diguanyl_cyclase"/>
</dbReference>